<organism evidence="1 2">
    <name type="scientific">Arabidopsis thaliana</name>
    <name type="common">Mouse-ear cress</name>
    <dbReference type="NCBI Taxonomy" id="3702"/>
    <lineage>
        <taxon>Eukaryota</taxon>
        <taxon>Viridiplantae</taxon>
        <taxon>Streptophyta</taxon>
        <taxon>Embryophyta</taxon>
        <taxon>Tracheophyta</taxon>
        <taxon>Spermatophyta</taxon>
        <taxon>Magnoliopsida</taxon>
        <taxon>eudicotyledons</taxon>
        <taxon>Gunneridae</taxon>
        <taxon>Pentapetalae</taxon>
        <taxon>rosids</taxon>
        <taxon>malvids</taxon>
        <taxon>Brassicales</taxon>
        <taxon>Brassicaceae</taxon>
        <taxon>Camelineae</taxon>
        <taxon>Arabidopsis</taxon>
    </lineage>
</organism>
<protein>
    <submittedName>
        <fullName evidence="1">(thale cress) hypothetical protein</fullName>
    </submittedName>
</protein>
<dbReference type="EMBL" id="LR881467">
    <property type="protein sequence ID" value="CAD5320403.1"/>
    <property type="molecule type" value="Genomic_DNA"/>
</dbReference>
<evidence type="ECO:0000313" key="1">
    <source>
        <dbReference type="EMBL" id="CAD5320403.1"/>
    </source>
</evidence>
<proteinExistence type="predicted"/>
<gene>
    <name evidence="1" type="ORF">AT9943_LOCUS8528</name>
</gene>
<reference evidence="1 2" key="1">
    <citation type="submission" date="2020-09" db="EMBL/GenBank/DDBJ databases">
        <authorList>
            <person name="Ashkenazy H."/>
        </authorList>
    </citation>
    <scope>NUCLEOTIDE SEQUENCE [LARGE SCALE GENOMIC DNA]</scope>
    <source>
        <strain evidence="2">cv. Cdm-0</strain>
    </source>
</reference>
<evidence type="ECO:0000313" key="2">
    <source>
        <dbReference type="Proteomes" id="UP000516314"/>
    </source>
</evidence>
<accession>A0A7G2EBE3</accession>
<dbReference type="AlphaFoldDB" id="A0A7G2EBE3"/>
<sequence>MVQANTYDARNELKDEAKGIIEVNIHLEKLRASTNEGITSSSLMRFKIIRP</sequence>
<dbReference type="Proteomes" id="UP000516314">
    <property type="component" value="Chromosome 2"/>
</dbReference>
<name>A0A7G2EBE3_ARATH</name>